<feature type="domain" description="DAMP1 SANT/Myb-like" evidence="9">
    <location>
        <begin position="127"/>
        <end position="186"/>
    </location>
</feature>
<dbReference type="GO" id="GO:0035267">
    <property type="term" value="C:NuA4 histone acetyltransferase complex"/>
    <property type="evidence" value="ECO:0007669"/>
    <property type="project" value="InterPro"/>
</dbReference>
<dbReference type="Pfam" id="PF16282">
    <property type="entry name" value="SANT_DAMP1_like"/>
    <property type="match status" value="1"/>
</dbReference>
<feature type="compositionally biased region" description="Acidic residues" evidence="8">
    <location>
        <begin position="547"/>
        <end position="624"/>
    </location>
</feature>
<dbReference type="Gene3D" id="1.10.10.60">
    <property type="entry name" value="Homeodomain-like"/>
    <property type="match status" value="1"/>
</dbReference>
<comment type="subcellular location">
    <subcellularLocation>
        <location evidence="1">Nucleus</location>
    </subcellularLocation>
</comment>
<feature type="compositionally biased region" description="Polar residues" evidence="8">
    <location>
        <begin position="196"/>
        <end position="205"/>
    </location>
</feature>
<feature type="region of interest" description="Disordered" evidence="8">
    <location>
        <begin position="381"/>
        <end position="425"/>
    </location>
</feature>
<protein>
    <recommendedName>
        <fullName evidence="3">SWR1-complex protein 4</fullName>
    </recommendedName>
</protein>
<dbReference type="OrthoDB" id="19740at2759"/>
<keyword evidence="5" id="KW-0805">Transcription regulation</keyword>
<reference evidence="10 11" key="1">
    <citation type="journal article" date="2016" name="Nat. Commun.">
        <title>Ectomycorrhizal ecology is imprinted in the genome of the dominant symbiotic fungus Cenococcum geophilum.</title>
        <authorList>
            <consortium name="DOE Joint Genome Institute"/>
            <person name="Peter M."/>
            <person name="Kohler A."/>
            <person name="Ohm R.A."/>
            <person name="Kuo A."/>
            <person name="Krutzmann J."/>
            <person name="Morin E."/>
            <person name="Arend M."/>
            <person name="Barry K.W."/>
            <person name="Binder M."/>
            <person name="Choi C."/>
            <person name="Clum A."/>
            <person name="Copeland A."/>
            <person name="Grisel N."/>
            <person name="Haridas S."/>
            <person name="Kipfer T."/>
            <person name="LaButti K."/>
            <person name="Lindquist E."/>
            <person name="Lipzen A."/>
            <person name="Maire R."/>
            <person name="Meier B."/>
            <person name="Mihaltcheva S."/>
            <person name="Molinier V."/>
            <person name="Murat C."/>
            <person name="Poggeler S."/>
            <person name="Quandt C.A."/>
            <person name="Sperisen C."/>
            <person name="Tritt A."/>
            <person name="Tisserant E."/>
            <person name="Crous P.W."/>
            <person name="Henrissat B."/>
            <person name="Nehls U."/>
            <person name="Egli S."/>
            <person name="Spatafora J.W."/>
            <person name="Grigoriev I.V."/>
            <person name="Martin F.M."/>
        </authorList>
    </citation>
    <scope>NUCLEOTIDE SEQUENCE [LARGE SCALE GENOMIC DNA]</scope>
    <source>
        <strain evidence="10 11">CBS 459.81</strain>
    </source>
</reference>
<dbReference type="GO" id="GO:0000812">
    <property type="term" value="C:Swr1 complex"/>
    <property type="evidence" value="ECO:0007669"/>
    <property type="project" value="TreeGrafter"/>
</dbReference>
<feature type="region of interest" description="Disordered" evidence="8">
    <location>
        <begin position="516"/>
        <end position="671"/>
    </location>
</feature>
<organism evidence="10 11">
    <name type="scientific">Lepidopterella palustris CBS 459.81</name>
    <dbReference type="NCBI Taxonomy" id="1314670"/>
    <lineage>
        <taxon>Eukaryota</taxon>
        <taxon>Fungi</taxon>
        <taxon>Dikarya</taxon>
        <taxon>Ascomycota</taxon>
        <taxon>Pezizomycotina</taxon>
        <taxon>Dothideomycetes</taxon>
        <taxon>Pleosporomycetidae</taxon>
        <taxon>Mytilinidiales</taxon>
        <taxon>Argynnaceae</taxon>
        <taxon>Lepidopterella</taxon>
    </lineage>
</organism>
<evidence type="ECO:0000256" key="4">
    <source>
        <dbReference type="ARBA" id="ARBA00022853"/>
    </source>
</evidence>
<sequence length="671" mass="73460">MATRRDVQDIMGLGGADTPKTSIQKRPKAAAPQKKLLGVNREVAALYGERPPPVAIYEQKKTYRAKRQNAGPAKKWIQQPFSNPARSDGLILKHWRRKPGPRLNPENGEDVIMEDVENQDPQVETEYEFAKYNVQVEVPSYTDEEYEAHLRSYDWSREETEYLLQMVKEYYYRWPLIYDRYDFRPSTTPSEPSSSAGGDTTTNNIKPDIDAPGTEDTPSKSLAMLPFVPPATRTIEDLKKRYYTLSATLMKLHTPETAMNPAEYSLYETLNSYDPEREAARKRLAVALMNRSADEINEEQWLLAELQRINMSATKLDTERAELRDRLEAPVPNPALAGGLAQFQTSQALAALFAQLFQQDRSKKRQSGSGRLSLSATDIIGTPTSAHHANNAQHLSGSSSNRKTSLAQPGGGSNLSQHPTRNLPPQLEHRFNVSTHDRLTSGISFGSDKLQKLRQAKSNVQTQKIAAVLAQLGFPEIMPIPTARVAGAFEGLVGRVGKLLDVRKVREKEEGELRILEAMKGKRAGDEGGPGGGEGDTEDKGVKVEVGEEGEGTQNDNENENGDGDGADNDNDEGGEDDDGDGDDDADADDGEEDADGDGENDDNDIDDDVEGEEVEGEGAEADSESARQPSEAMSSRTGTAAPSASASASHKRSASVLSGVSNKSNKRVKK</sequence>
<keyword evidence="4" id="KW-0156">Chromatin regulator</keyword>
<dbReference type="GO" id="GO:0003714">
    <property type="term" value="F:transcription corepressor activity"/>
    <property type="evidence" value="ECO:0007669"/>
    <property type="project" value="TreeGrafter"/>
</dbReference>
<evidence type="ECO:0000256" key="1">
    <source>
        <dbReference type="ARBA" id="ARBA00004123"/>
    </source>
</evidence>
<evidence type="ECO:0000256" key="6">
    <source>
        <dbReference type="ARBA" id="ARBA00023163"/>
    </source>
</evidence>
<dbReference type="EMBL" id="KV744941">
    <property type="protein sequence ID" value="OCK80899.1"/>
    <property type="molecule type" value="Genomic_DNA"/>
</dbReference>
<evidence type="ECO:0000313" key="11">
    <source>
        <dbReference type="Proteomes" id="UP000250266"/>
    </source>
</evidence>
<evidence type="ECO:0000256" key="8">
    <source>
        <dbReference type="SAM" id="MobiDB-lite"/>
    </source>
</evidence>
<evidence type="ECO:0000256" key="2">
    <source>
        <dbReference type="ARBA" id="ARBA00006918"/>
    </source>
</evidence>
<dbReference type="GO" id="GO:0000122">
    <property type="term" value="P:negative regulation of transcription by RNA polymerase II"/>
    <property type="evidence" value="ECO:0007669"/>
    <property type="project" value="TreeGrafter"/>
</dbReference>
<dbReference type="Proteomes" id="UP000250266">
    <property type="component" value="Unassembled WGS sequence"/>
</dbReference>
<keyword evidence="6" id="KW-0804">Transcription</keyword>
<feature type="region of interest" description="Disordered" evidence="8">
    <location>
        <begin position="186"/>
        <end position="222"/>
    </location>
</feature>
<dbReference type="GO" id="GO:0006338">
    <property type="term" value="P:chromatin remodeling"/>
    <property type="evidence" value="ECO:0007669"/>
    <property type="project" value="InterPro"/>
</dbReference>
<dbReference type="InterPro" id="IPR027109">
    <property type="entry name" value="Swc4/Dmap1"/>
</dbReference>
<dbReference type="PANTHER" id="PTHR12855">
    <property type="entry name" value="DNA METHYLTRANSFERASE 1-ASSOCIATED PROTEIN 1 FAMILY MEMBER"/>
    <property type="match status" value="1"/>
</dbReference>
<dbReference type="InterPro" id="IPR032563">
    <property type="entry name" value="DAMP1_SANT-like"/>
</dbReference>
<comment type="similarity">
    <text evidence="2">Belongs to the SWC4 family.</text>
</comment>
<keyword evidence="11" id="KW-1185">Reference proteome</keyword>
<keyword evidence="7" id="KW-0539">Nucleus</keyword>
<feature type="compositionally biased region" description="Basic and acidic residues" evidence="8">
    <location>
        <begin position="516"/>
        <end position="526"/>
    </location>
</feature>
<feature type="compositionally biased region" description="Polar residues" evidence="8">
    <location>
        <begin position="381"/>
        <end position="407"/>
    </location>
</feature>
<evidence type="ECO:0000256" key="7">
    <source>
        <dbReference type="ARBA" id="ARBA00023242"/>
    </source>
</evidence>
<evidence type="ECO:0000256" key="5">
    <source>
        <dbReference type="ARBA" id="ARBA00023015"/>
    </source>
</evidence>
<evidence type="ECO:0000259" key="9">
    <source>
        <dbReference type="Pfam" id="PF16282"/>
    </source>
</evidence>
<dbReference type="GO" id="GO:0006281">
    <property type="term" value="P:DNA repair"/>
    <property type="evidence" value="ECO:0007669"/>
    <property type="project" value="InterPro"/>
</dbReference>
<feature type="compositionally biased region" description="Low complexity" evidence="8">
    <location>
        <begin position="186"/>
        <end position="195"/>
    </location>
</feature>
<proteinExistence type="inferred from homology"/>
<evidence type="ECO:0000313" key="10">
    <source>
        <dbReference type="EMBL" id="OCK80899.1"/>
    </source>
</evidence>
<feature type="compositionally biased region" description="Low complexity" evidence="8">
    <location>
        <begin position="635"/>
        <end position="649"/>
    </location>
</feature>
<accession>A0A8E2JGA5</accession>
<feature type="region of interest" description="Disordered" evidence="8">
    <location>
        <begin position="1"/>
        <end position="31"/>
    </location>
</feature>
<name>A0A8E2JGA5_9PEZI</name>
<dbReference type="PANTHER" id="PTHR12855:SF10">
    <property type="entry name" value="DNA METHYLTRANSFERASE 1-ASSOCIATED PROTEIN 1"/>
    <property type="match status" value="1"/>
</dbReference>
<evidence type="ECO:0000256" key="3">
    <source>
        <dbReference type="ARBA" id="ARBA00019132"/>
    </source>
</evidence>
<gene>
    <name evidence="10" type="ORF">K432DRAFT_327445</name>
</gene>
<dbReference type="AlphaFoldDB" id="A0A8E2JGA5"/>